<organism evidence="2 3">
    <name type="scientific">Oceanipulchritudo coccoides</name>
    <dbReference type="NCBI Taxonomy" id="2706888"/>
    <lineage>
        <taxon>Bacteria</taxon>
        <taxon>Pseudomonadati</taxon>
        <taxon>Verrucomicrobiota</taxon>
        <taxon>Opitutia</taxon>
        <taxon>Puniceicoccales</taxon>
        <taxon>Oceanipulchritudinaceae</taxon>
        <taxon>Oceanipulchritudo</taxon>
    </lineage>
</organism>
<feature type="chain" id="PRO_5025505804" evidence="1">
    <location>
        <begin position="31"/>
        <end position="456"/>
    </location>
</feature>
<reference evidence="2 3" key="1">
    <citation type="submission" date="2020-02" db="EMBL/GenBank/DDBJ databases">
        <title>Albibacoteraceae fam. nov., the first described family within the subdivision 4 Verrucomicrobia.</title>
        <authorList>
            <person name="Xi F."/>
        </authorList>
    </citation>
    <scope>NUCLEOTIDE SEQUENCE [LARGE SCALE GENOMIC DNA]</scope>
    <source>
        <strain evidence="2 3">CK1056</strain>
    </source>
</reference>
<dbReference type="Proteomes" id="UP000478417">
    <property type="component" value="Unassembled WGS sequence"/>
</dbReference>
<evidence type="ECO:0000313" key="2">
    <source>
        <dbReference type="EMBL" id="NDV61593.1"/>
    </source>
</evidence>
<dbReference type="RefSeq" id="WP_163962669.1">
    <property type="nucleotide sequence ID" value="NZ_JAAGNX010000001.1"/>
</dbReference>
<accession>A0A6B2LYU7</accession>
<name>A0A6B2LYU7_9BACT</name>
<feature type="signal peptide" evidence="1">
    <location>
        <begin position="1"/>
        <end position="30"/>
    </location>
</feature>
<dbReference type="EMBL" id="JAAGNX010000001">
    <property type="protein sequence ID" value="NDV61593.1"/>
    <property type="molecule type" value="Genomic_DNA"/>
</dbReference>
<gene>
    <name evidence="2" type="ORF">G0Q06_03940</name>
</gene>
<evidence type="ECO:0000256" key="1">
    <source>
        <dbReference type="SAM" id="SignalP"/>
    </source>
</evidence>
<protein>
    <submittedName>
        <fullName evidence="2">Uncharacterized protein</fullName>
    </submittedName>
</protein>
<keyword evidence="1" id="KW-0732">Signal</keyword>
<keyword evidence="3" id="KW-1185">Reference proteome</keyword>
<proteinExistence type="predicted"/>
<evidence type="ECO:0000313" key="3">
    <source>
        <dbReference type="Proteomes" id="UP000478417"/>
    </source>
</evidence>
<sequence>MEDPFTRTISPSRTLLMVLLVVATAGLQAAKDPDYVDPSVFELEAFVVYAGTIDVIDGFTGEPFNEDNPVVTAFREEFNQLLEGYHWTLLRSESEFMKMRIKLDTEFATDLEELAESFGIEGFERDKAKHLKIERAIFQRLMRDPFFRIEALIVWDLDKLKRMDGRHPTSEYAKDIRFNPDRGRWERRVTTRWEVGYRQGETDWRTVVKEQGLNLDTNKGYHFINQPLNLWVTPQAFDEVKLTYPIFFNSEEATDLQVQRLKSTFLTNLTSIYDPFSWLMRRNVRFRGGFQGQLIKAVQRNRIRVSDREWFDRVLANFLNDVITIKYRGVNEIYDLAMLQKVPVNRNVLGQGLDLLNWNPGEERSLNYDPTKQGPVNVNFNQAEGARFILLDAYRRHPDRLIEVFREKLNNLKKRVSGKELVKEVLQEATGYPVELYIEKASEVQEQLLEQFRYKL</sequence>
<comment type="caution">
    <text evidence="2">The sequence shown here is derived from an EMBL/GenBank/DDBJ whole genome shotgun (WGS) entry which is preliminary data.</text>
</comment>
<dbReference type="AlphaFoldDB" id="A0A6B2LYU7"/>